<evidence type="ECO:0000313" key="6">
    <source>
        <dbReference type="Proteomes" id="UP000253383"/>
    </source>
</evidence>
<dbReference type="OrthoDB" id="1522859at2"/>
<evidence type="ECO:0000259" key="4">
    <source>
        <dbReference type="PROSITE" id="PS51779"/>
    </source>
</evidence>
<dbReference type="InterPro" id="IPR008756">
    <property type="entry name" value="Peptidase_M56"/>
</dbReference>
<feature type="transmembrane region" description="Helical" evidence="3">
    <location>
        <begin position="192"/>
        <end position="215"/>
    </location>
</feature>
<feature type="transmembrane region" description="Helical" evidence="3">
    <location>
        <begin position="6"/>
        <end position="26"/>
    </location>
</feature>
<dbReference type="InterPro" id="IPR010827">
    <property type="entry name" value="BamA/TamA_POTRA"/>
</dbReference>
<reference evidence="5 6" key="1">
    <citation type="submission" date="2018-07" db="EMBL/GenBank/DDBJ databases">
        <title>Genome analysis of Larkinella rosea.</title>
        <authorList>
            <person name="Zhou Z."/>
            <person name="Wang G."/>
        </authorList>
    </citation>
    <scope>NUCLEOTIDE SEQUENCE [LARGE SCALE GENOMIC DNA]</scope>
    <source>
        <strain evidence="6">zzj9</strain>
    </source>
</reference>
<evidence type="ECO:0000256" key="1">
    <source>
        <dbReference type="ARBA" id="ARBA00004370"/>
    </source>
</evidence>
<dbReference type="GO" id="GO:0019867">
    <property type="term" value="C:outer membrane"/>
    <property type="evidence" value="ECO:0007669"/>
    <property type="project" value="InterPro"/>
</dbReference>
<dbReference type="Gene3D" id="3.10.20.310">
    <property type="entry name" value="membrane protein fhac"/>
    <property type="match status" value="2"/>
</dbReference>
<feature type="domain" description="POTRA" evidence="4">
    <location>
        <begin position="402"/>
        <end position="477"/>
    </location>
</feature>
<feature type="transmembrane region" description="Helical" evidence="3">
    <location>
        <begin position="279"/>
        <end position="299"/>
    </location>
</feature>
<dbReference type="PANTHER" id="PTHR34978">
    <property type="entry name" value="POSSIBLE SENSOR-TRANSDUCER PROTEIN BLAR"/>
    <property type="match status" value="1"/>
</dbReference>
<keyword evidence="3" id="KW-1133">Transmembrane helix</keyword>
<evidence type="ECO:0000313" key="5">
    <source>
        <dbReference type="EMBL" id="RCR69466.1"/>
    </source>
</evidence>
<evidence type="ECO:0000256" key="2">
    <source>
        <dbReference type="ARBA" id="ARBA00023136"/>
    </source>
</evidence>
<feature type="transmembrane region" description="Helical" evidence="3">
    <location>
        <begin position="98"/>
        <end position="116"/>
    </location>
</feature>
<dbReference type="AlphaFoldDB" id="A0A368JR74"/>
<dbReference type="Pfam" id="PF05569">
    <property type="entry name" value="Peptidase_M56"/>
    <property type="match status" value="1"/>
</dbReference>
<dbReference type="Pfam" id="PF07244">
    <property type="entry name" value="POTRA"/>
    <property type="match status" value="2"/>
</dbReference>
<protein>
    <recommendedName>
        <fullName evidence="4">POTRA domain-containing protein</fullName>
    </recommendedName>
</protein>
<keyword evidence="3" id="KW-0812">Transmembrane</keyword>
<dbReference type="EMBL" id="QOWE01000008">
    <property type="protein sequence ID" value="RCR69466.1"/>
    <property type="molecule type" value="Genomic_DNA"/>
</dbReference>
<dbReference type="InterPro" id="IPR034746">
    <property type="entry name" value="POTRA"/>
</dbReference>
<proteinExistence type="predicted"/>
<dbReference type="RefSeq" id="WP_114406154.1">
    <property type="nucleotide sequence ID" value="NZ_QOWE01000008.1"/>
</dbReference>
<evidence type="ECO:0000256" key="3">
    <source>
        <dbReference type="SAM" id="Phobius"/>
    </source>
</evidence>
<comment type="caution">
    <text evidence="5">The sequence shown here is derived from an EMBL/GenBank/DDBJ whole genome shotgun (WGS) entry which is preliminary data.</text>
</comment>
<name>A0A368JR74_9BACT</name>
<organism evidence="5 6">
    <name type="scientific">Larkinella punicea</name>
    <dbReference type="NCBI Taxonomy" id="2315727"/>
    <lineage>
        <taxon>Bacteria</taxon>
        <taxon>Pseudomonadati</taxon>
        <taxon>Bacteroidota</taxon>
        <taxon>Cytophagia</taxon>
        <taxon>Cytophagales</taxon>
        <taxon>Spirosomataceae</taxon>
        <taxon>Larkinella</taxon>
    </lineage>
</organism>
<keyword evidence="2 3" id="KW-0472">Membrane</keyword>
<comment type="subcellular location">
    <subcellularLocation>
        <location evidence="1">Membrane</location>
    </subcellularLocation>
</comment>
<dbReference type="InterPro" id="IPR052173">
    <property type="entry name" value="Beta-lactam_resp_regulator"/>
</dbReference>
<feature type="transmembrane region" description="Helical" evidence="3">
    <location>
        <begin position="235"/>
        <end position="258"/>
    </location>
</feature>
<accession>A0A368JR74</accession>
<dbReference type="PANTHER" id="PTHR34978:SF3">
    <property type="entry name" value="SLR0241 PROTEIN"/>
    <property type="match status" value="1"/>
</dbReference>
<dbReference type="Proteomes" id="UP000253383">
    <property type="component" value="Unassembled WGS sequence"/>
</dbReference>
<gene>
    <name evidence="5" type="ORF">DUE52_11480</name>
</gene>
<keyword evidence="6" id="KW-1185">Reference proteome</keyword>
<sequence length="478" mass="54751">MLTNFFLYLVQSSVAISTCALVYRLFLCRLTYFQWNRVYLLGSLLLSLAIPVLLSTGLFNEEADPGVISSLPLNWSKRSVNAFLPTRDTTSTTLSSPFWEYLLLTLYLVGCLYKTWHFAQNLKTIFKLIPPGQPIWNRASCRVFIQSRWPTFSFLNCIFLHSGISALTHEEQEQVLQHEEVHVRQRHSLDVLLYELAGIVFWFNPIVTYLSVSIRQVHEYIVDEVVTRANNNVRMYGYLLLKLTTQPSFIPILNTFSNKQIFQRIQMLTQTRSRPIQKLTFLIVLPLLVLTLVLCSFLQPFNSRTRTVTEAEKPATGIPIGTILWKGNTVYSAEKLTQILGVREGDLYNKEHFKKRFFDAVGTDVASLYMDKGYLYFNVDVQESRSGNVVNLILTVFEGSPVTIGKITFKGNKDVTEAQIHELIAIRLGELFNRSKLLKSQQKLAESGYFNPKKIGINPVPNPELKTVDLVYVLDRKP</sequence>
<dbReference type="PROSITE" id="PS51779">
    <property type="entry name" value="POTRA"/>
    <property type="match status" value="1"/>
</dbReference>
<dbReference type="CDD" id="cd07341">
    <property type="entry name" value="M56_BlaR1_MecR1_like"/>
    <property type="match status" value="1"/>
</dbReference>
<feature type="transmembrane region" description="Helical" evidence="3">
    <location>
        <begin position="38"/>
        <end position="59"/>
    </location>
</feature>